<dbReference type="EMBL" id="DS985224">
    <property type="protein sequence ID" value="EEY22034.1"/>
    <property type="molecule type" value="Genomic_DNA"/>
</dbReference>
<evidence type="ECO:0000313" key="2">
    <source>
        <dbReference type="EMBL" id="EEY22034.1"/>
    </source>
</evidence>
<dbReference type="AlphaFoldDB" id="C9STB9"/>
<name>C9STB9_VERA1</name>
<keyword evidence="3" id="KW-1185">Reference proteome</keyword>
<dbReference type="Proteomes" id="UP000008698">
    <property type="component" value="Unassembled WGS sequence"/>
</dbReference>
<dbReference type="SUPFAM" id="SSF56059">
    <property type="entry name" value="Glutathione synthetase ATP-binding domain-like"/>
    <property type="match status" value="1"/>
</dbReference>
<dbReference type="Gene3D" id="3.30.470.20">
    <property type="entry name" value="ATP-grasp fold, B domain"/>
    <property type="match status" value="1"/>
</dbReference>
<dbReference type="InterPro" id="IPR004344">
    <property type="entry name" value="TTL/TTLL_fam"/>
</dbReference>
<reference evidence="3" key="1">
    <citation type="journal article" date="2011" name="PLoS Pathog.">
        <title>Comparative genomics yields insights into niche adaptation of plant vascular wilt pathogens.</title>
        <authorList>
            <person name="Klosterman S.J."/>
            <person name="Subbarao K.V."/>
            <person name="Kang S."/>
            <person name="Veronese P."/>
            <person name="Gold S.E."/>
            <person name="Thomma B.P.H.J."/>
            <person name="Chen Z."/>
            <person name="Henrissat B."/>
            <person name="Lee Y.-H."/>
            <person name="Park J."/>
            <person name="Garcia-Pedrajas M.D."/>
            <person name="Barbara D.J."/>
            <person name="Anchieta A."/>
            <person name="de Jonge R."/>
            <person name="Santhanam P."/>
            <person name="Maruthachalam K."/>
            <person name="Atallah Z."/>
            <person name="Amyotte S.G."/>
            <person name="Paz Z."/>
            <person name="Inderbitzin P."/>
            <person name="Hayes R.J."/>
            <person name="Heiman D.I."/>
            <person name="Young S."/>
            <person name="Zeng Q."/>
            <person name="Engels R."/>
            <person name="Galagan J."/>
            <person name="Cuomo C.A."/>
            <person name="Dobinson K.F."/>
            <person name="Ma L.-J."/>
        </authorList>
    </citation>
    <scope>NUCLEOTIDE SEQUENCE [LARGE SCALE GENOMIC DNA]</scope>
    <source>
        <strain evidence="3">VaMs.102 / ATCC MYA-4576 / FGSC 10136</strain>
    </source>
</reference>
<accession>C9STB9</accession>
<evidence type="ECO:0000256" key="1">
    <source>
        <dbReference type="SAM" id="MobiDB-lite"/>
    </source>
</evidence>
<dbReference type="OrthoDB" id="202825at2759"/>
<dbReference type="PANTHER" id="PTHR47551:SF1">
    <property type="entry name" value="TUBULIN--TYROSINE LIGASE PBY1-RELATED"/>
    <property type="match status" value="1"/>
</dbReference>
<dbReference type="GeneID" id="9529863"/>
<feature type="region of interest" description="Disordered" evidence="1">
    <location>
        <begin position="1"/>
        <end position="35"/>
    </location>
</feature>
<sequence>MAWKSSGAWNKPIINLPKPAKDDSSFPGLKVTSPEAAGTPKIEYEELQENELMTSARQRSATTATTTTPTVRRLAALGLAPAVERRVRDKIGALTGDVFEGAARGMTVHFQPLPGAFEVYGLDFLVDAAGDAWLLEVNAFPDFKQSGDGRTGQVVAGFWRGVVRTAVAGFFGVETPAAGEGEGTMELVREIDLGRR</sequence>
<dbReference type="RefSeq" id="XP_003001885.1">
    <property type="nucleotide sequence ID" value="XM_003001839.1"/>
</dbReference>
<dbReference type="Pfam" id="PF03133">
    <property type="entry name" value="TTL"/>
    <property type="match status" value="1"/>
</dbReference>
<dbReference type="HOGENOM" id="CLU_1391194_0_0_1"/>
<dbReference type="eggNOG" id="KOG2157">
    <property type="taxonomic scope" value="Eukaryota"/>
</dbReference>
<dbReference type="InterPro" id="IPR027746">
    <property type="entry name" value="TTL"/>
</dbReference>
<organism evidence="3">
    <name type="scientific">Verticillium alfalfae (strain VaMs.102 / ATCC MYA-4576 / FGSC 10136)</name>
    <name type="common">Verticillium wilt of alfalfa</name>
    <name type="synonym">Verticillium albo-atrum</name>
    <dbReference type="NCBI Taxonomy" id="526221"/>
    <lineage>
        <taxon>Eukaryota</taxon>
        <taxon>Fungi</taxon>
        <taxon>Dikarya</taxon>
        <taxon>Ascomycota</taxon>
        <taxon>Pezizomycotina</taxon>
        <taxon>Sordariomycetes</taxon>
        <taxon>Hypocreomycetidae</taxon>
        <taxon>Glomerellales</taxon>
        <taxon>Plectosphaerellaceae</taxon>
        <taxon>Verticillium</taxon>
    </lineage>
</organism>
<dbReference type="GO" id="GO:0000932">
    <property type="term" value="C:P-body"/>
    <property type="evidence" value="ECO:0007669"/>
    <property type="project" value="TreeGrafter"/>
</dbReference>
<protein>
    <submittedName>
        <fullName evidence="2">TTL domain-containing protein</fullName>
    </submittedName>
</protein>
<dbReference type="KEGG" id="val:VDBG_08144"/>
<gene>
    <name evidence="2" type="ORF">VDBG_08144</name>
</gene>
<evidence type="ECO:0000313" key="3">
    <source>
        <dbReference type="Proteomes" id="UP000008698"/>
    </source>
</evidence>
<dbReference type="PANTHER" id="PTHR47551">
    <property type="entry name" value="TUBULIN--TYROSINE LIGASE PBY1-RELATED"/>
    <property type="match status" value="1"/>
</dbReference>
<dbReference type="STRING" id="526221.C9STB9"/>
<proteinExistence type="predicted"/>